<sequence length="265" mass="30618">MSDYLIGDVQGCFDSLQTLLKKIKFSSDKDRLFFLGDVVNRGKQSLATLRFIKDLKSNALMVLGNHDFHLLACTLGRKNPNKKDTFTDIINAHDANLLLDFLKNQPLAIKHKGVLMIHAGVPPSWDIDRTLKQSRQVQKHLQSVNVSQFLNKMYGNKPNIWSKDLTELEQCKYTINALMRLRFCKSNDQLEFSHKMNYTHPPKGFKAWFMHKNRLLKNTDIFFGHWSSLSGVNQTHIYSMDHGCIWHGHLSAIRLKDKRIFSVSC</sequence>
<evidence type="ECO:0000256" key="8">
    <source>
        <dbReference type="ARBA" id="ARBA00049417"/>
    </source>
</evidence>
<evidence type="ECO:0000313" key="11">
    <source>
        <dbReference type="Proteomes" id="UP000000247"/>
    </source>
</evidence>
<dbReference type="AlphaFoldDB" id="A5CWN4"/>
<evidence type="ECO:0000256" key="3">
    <source>
        <dbReference type="ARBA" id="ARBA00012506"/>
    </source>
</evidence>
<dbReference type="NCBIfam" id="NF001204">
    <property type="entry name" value="PRK00166.1"/>
    <property type="match status" value="1"/>
</dbReference>
<dbReference type="PANTHER" id="PTHR40942">
    <property type="match status" value="1"/>
</dbReference>
<dbReference type="RefSeq" id="WP_011929893.1">
    <property type="nucleotide sequence ID" value="NC_009465.1"/>
</dbReference>
<keyword evidence="11" id="KW-1185">Reference proteome</keyword>
<dbReference type="Pfam" id="PF00149">
    <property type="entry name" value="Metallophos"/>
    <property type="match status" value="1"/>
</dbReference>
<dbReference type="HOGENOM" id="CLU_056184_2_0_6"/>
<evidence type="ECO:0000256" key="4">
    <source>
        <dbReference type="ARBA" id="ARBA00022801"/>
    </source>
</evidence>
<evidence type="ECO:0000256" key="6">
    <source>
        <dbReference type="ARBA" id="ARBA00032248"/>
    </source>
</evidence>
<evidence type="ECO:0000256" key="5">
    <source>
        <dbReference type="ARBA" id="ARBA00031248"/>
    </source>
</evidence>
<dbReference type="InterPro" id="IPR029052">
    <property type="entry name" value="Metallo-depent_PP-like"/>
</dbReference>
<evidence type="ECO:0000256" key="1">
    <source>
        <dbReference type="ARBA" id="ARBA00003413"/>
    </source>
</evidence>
<dbReference type="NCBIfam" id="TIGR00668">
    <property type="entry name" value="apaH"/>
    <property type="match status" value="1"/>
</dbReference>
<dbReference type="EC" id="3.6.1.41" evidence="3"/>
<dbReference type="EMBL" id="AP009247">
    <property type="protein sequence ID" value="BAF61623.1"/>
    <property type="molecule type" value="Genomic_DNA"/>
</dbReference>
<gene>
    <name evidence="10" type="primary">apaH</name>
    <name evidence="10" type="ordered locus">COSY_0504</name>
</gene>
<keyword evidence="4 10" id="KW-0378">Hydrolase</keyword>
<dbReference type="OrthoDB" id="9807890at2"/>
<comment type="similarity">
    <text evidence="2">Belongs to the Ap4A hydrolase family.</text>
</comment>
<reference evidence="11" key="1">
    <citation type="journal article" date="2007" name="Curr. Biol.">
        <title>Reduced genome of the thioautotrophic intracellular symbiont in a deep-sea clam, Calyptogena okutanii.</title>
        <authorList>
            <person name="Kuwahara H."/>
            <person name="Yoshida T."/>
            <person name="Takaki Y."/>
            <person name="Shimamura S."/>
            <person name="Nishi S."/>
            <person name="Harada M."/>
            <person name="Matsuyama K."/>
            <person name="Takishita K."/>
            <person name="Kawato M."/>
            <person name="Uematsu K."/>
            <person name="Fujiwara Y."/>
            <person name="Sato T."/>
            <person name="Kato C."/>
            <person name="Kitagawa M."/>
            <person name="Kato I."/>
            <person name="Maruyama T."/>
        </authorList>
    </citation>
    <scope>NUCLEOTIDE SEQUENCE [LARGE SCALE GENOMIC DNA]</scope>
    <source>
        <strain evidence="11">HA</strain>
    </source>
</reference>
<proteinExistence type="inferred from homology"/>
<evidence type="ECO:0000313" key="10">
    <source>
        <dbReference type="EMBL" id="BAF61623.1"/>
    </source>
</evidence>
<protein>
    <recommendedName>
        <fullName evidence="3">bis(5'-nucleosyl)-tetraphosphatase (symmetrical)</fullName>
        <ecNumber evidence="3">3.6.1.41</ecNumber>
    </recommendedName>
    <alternativeName>
        <fullName evidence="6">Ap4A hydrolase</fullName>
    </alternativeName>
    <alternativeName>
        <fullName evidence="5">Diadenosine 5',5'''-P1,P4-tetraphosphate pyrophosphohydrolase</fullName>
    </alternativeName>
    <alternativeName>
        <fullName evidence="7">Diadenosine tetraphosphatase</fullName>
    </alternativeName>
</protein>
<dbReference type="Gene3D" id="3.60.21.10">
    <property type="match status" value="1"/>
</dbReference>
<evidence type="ECO:0000256" key="2">
    <source>
        <dbReference type="ARBA" id="ARBA00005419"/>
    </source>
</evidence>
<dbReference type="InterPro" id="IPR004617">
    <property type="entry name" value="ApaH"/>
</dbReference>
<comment type="function">
    <text evidence="1">Hydrolyzes diadenosine 5',5'''-P1,P4-tetraphosphate to yield ADP.</text>
</comment>
<dbReference type="InterPro" id="IPR004843">
    <property type="entry name" value="Calcineurin-like_PHP"/>
</dbReference>
<dbReference type="GO" id="GO:0008803">
    <property type="term" value="F:bis(5'-nucleosyl)-tetraphosphatase (symmetrical) activity"/>
    <property type="evidence" value="ECO:0007669"/>
    <property type="project" value="UniProtKB-EC"/>
</dbReference>
<dbReference type="eggNOG" id="COG0639">
    <property type="taxonomic scope" value="Bacteria"/>
</dbReference>
<comment type="catalytic activity">
    <reaction evidence="8">
        <text>P(1),P(4)-bis(5'-adenosyl) tetraphosphate + H2O = 2 ADP + 2 H(+)</text>
        <dbReference type="Rhea" id="RHEA:24252"/>
        <dbReference type="ChEBI" id="CHEBI:15377"/>
        <dbReference type="ChEBI" id="CHEBI:15378"/>
        <dbReference type="ChEBI" id="CHEBI:58141"/>
        <dbReference type="ChEBI" id="CHEBI:456216"/>
        <dbReference type="EC" id="3.6.1.41"/>
    </reaction>
</comment>
<feature type="domain" description="Calcineurin-like phosphoesterase" evidence="9">
    <location>
        <begin position="5"/>
        <end position="157"/>
    </location>
</feature>
<name>A5CWN4_VESOH</name>
<evidence type="ECO:0000256" key="7">
    <source>
        <dbReference type="ARBA" id="ARBA00033210"/>
    </source>
</evidence>
<dbReference type="PANTHER" id="PTHR40942:SF4">
    <property type="entry name" value="CYTOCHROME C5"/>
    <property type="match status" value="1"/>
</dbReference>
<dbReference type="KEGG" id="vok:COSY_0504"/>
<dbReference type="STRING" id="412965.COSY_0504"/>
<dbReference type="Proteomes" id="UP000000247">
    <property type="component" value="Chromosome"/>
</dbReference>
<dbReference type="PIRSF" id="PIRSF000903">
    <property type="entry name" value="B5n-ttraPtase_sm"/>
    <property type="match status" value="1"/>
</dbReference>
<organism evidence="10 11">
    <name type="scientific">Vesicomyosocius okutanii subsp. Calyptogena okutanii (strain HA)</name>
    <dbReference type="NCBI Taxonomy" id="412965"/>
    <lineage>
        <taxon>Bacteria</taxon>
        <taxon>Pseudomonadati</taxon>
        <taxon>Pseudomonadota</taxon>
        <taxon>Gammaproteobacteria</taxon>
        <taxon>Candidatus Pseudothioglobaceae</taxon>
        <taxon>Candidatus Vesicomyidisocius</taxon>
    </lineage>
</organism>
<evidence type="ECO:0000259" key="9">
    <source>
        <dbReference type="Pfam" id="PF00149"/>
    </source>
</evidence>
<accession>A5CWN4</accession>
<dbReference type="SUPFAM" id="SSF56300">
    <property type="entry name" value="Metallo-dependent phosphatases"/>
    <property type="match status" value="1"/>
</dbReference>